<gene>
    <name evidence="2" type="ORF">PT974_01117</name>
</gene>
<dbReference type="EMBL" id="JAVFKD010000001">
    <property type="protein sequence ID" value="KAK5998735.1"/>
    <property type="molecule type" value="Genomic_DNA"/>
</dbReference>
<comment type="caution">
    <text evidence="2">The sequence shown here is derived from an EMBL/GenBank/DDBJ whole genome shotgun (WGS) entry which is preliminary data.</text>
</comment>
<dbReference type="Proteomes" id="UP001338125">
    <property type="component" value="Unassembled WGS sequence"/>
</dbReference>
<evidence type="ECO:0008006" key="4">
    <source>
        <dbReference type="Google" id="ProtNLM"/>
    </source>
</evidence>
<organism evidence="2 3">
    <name type="scientific">Cladobotryum mycophilum</name>
    <dbReference type="NCBI Taxonomy" id="491253"/>
    <lineage>
        <taxon>Eukaryota</taxon>
        <taxon>Fungi</taxon>
        <taxon>Dikarya</taxon>
        <taxon>Ascomycota</taxon>
        <taxon>Pezizomycotina</taxon>
        <taxon>Sordariomycetes</taxon>
        <taxon>Hypocreomycetidae</taxon>
        <taxon>Hypocreales</taxon>
        <taxon>Hypocreaceae</taxon>
        <taxon>Cladobotryum</taxon>
    </lineage>
</organism>
<evidence type="ECO:0000313" key="2">
    <source>
        <dbReference type="EMBL" id="KAK5998735.1"/>
    </source>
</evidence>
<feature type="signal peptide" evidence="1">
    <location>
        <begin position="1"/>
        <end position="21"/>
    </location>
</feature>
<name>A0ABR0T3Y9_9HYPO</name>
<keyword evidence="1" id="KW-0732">Signal</keyword>
<proteinExistence type="predicted"/>
<evidence type="ECO:0000313" key="3">
    <source>
        <dbReference type="Proteomes" id="UP001338125"/>
    </source>
</evidence>
<accession>A0ABR0T3Y9</accession>
<keyword evidence="3" id="KW-1185">Reference proteome</keyword>
<feature type="chain" id="PRO_5047481971" description="NLP/P60 protein" evidence="1">
    <location>
        <begin position="22"/>
        <end position="184"/>
    </location>
</feature>
<evidence type="ECO:0000256" key="1">
    <source>
        <dbReference type="SAM" id="SignalP"/>
    </source>
</evidence>
<protein>
    <recommendedName>
        <fullName evidence="4">NLP/P60 protein</fullName>
    </recommendedName>
</protein>
<reference evidence="2 3" key="1">
    <citation type="submission" date="2024-01" db="EMBL/GenBank/DDBJ databases">
        <title>Complete genome of Cladobotryum mycophilum ATHUM6906.</title>
        <authorList>
            <person name="Christinaki A.C."/>
            <person name="Myridakis A.I."/>
            <person name="Kouvelis V.N."/>
        </authorList>
    </citation>
    <scope>NUCLEOTIDE SEQUENCE [LARGE SCALE GENOMIC DNA]</scope>
    <source>
        <strain evidence="2 3">ATHUM6906</strain>
    </source>
</reference>
<sequence>MKVSNILAFVAAFSSTSSVLAAPVDIVEDVQVRDFEPESADANLPGLNALQTKYALAIIAQSKKDGVGHHGCSAAIATGLVESSLIMYANNAVPASLKYPHDRVGSDHDSIGIFQQRASIYKNIACDMGAGCSAGQFIAEMKRVSGWQSMAIGTLCQKVQRSAYPDRYAKFAPTAEKVCSAGGL</sequence>